<protein>
    <recommendedName>
        <fullName evidence="1">Glutaredoxin domain-containing protein</fullName>
    </recommendedName>
</protein>
<evidence type="ECO:0000259" key="1">
    <source>
        <dbReference type="Pfam" id="PF00462"/>
    </source>
</evidence>
<feature type="domain" description="Glutaredoxin" evidence="1">
    <location>
        <begin position="3"/>
        <end position="59"/>
    </location>
</feature>
<dbReference type="GO" id="GO:0009055">
    <property type="term" value="F:electron transfer activity"/>
    <property type="evidence" value="ECO:0007669"/>
    <property type="project" value="TreeGrafter"/>
</dbReference>
<organism evidence="2 3">
    <name type="scientific">Candidatus Woesebacteria bacterium RBG_16_34_12</name>
    <dbReference type="NCBI Taxonomy" id="1802480"/>
    <lineage>
        <taxon>Bacteria</taxon>
        <taxon>Candidatus Woeseibacteriota</taxon>
    </lineage>
</organism>
<dbReference type="PROSITE" id="PS51354">
    <property type="entry name" value="GLUTAREDOXIN_2"/>
    <property type="match status" value="1"/>
</dbReference>
<dbReference type="CDD" id="cd02976">
    <property type="entry name" value="NrdH"/>
    <property type="match status" value="1"/>
</dbReference>
<dbReference type="EMBL" id="MGFS01000006">
    <property type="protein sequence ID" value="OGM11984.1"/>
    <property type="molecule type" value="Genomic_DNA"/>
</dbReference>
<sequence length="87" mass="9874">MQVTIYSTTTCPYCKMLKDYLEEKKVSYTEKLVDQDDQAREEMTQKSGGFLGVPYVVISKAVGTEEVKEETVIGFDKEKLNQLLGIN</sequence>
<dbReference type="PANTHER" id="PTHR34386">
    <property type="entry name" value="GLUTAREDOXIN"/>
    <property type="match status" value="1"/>
</dbReference>
<name>A0A1F7XAE3_9BACT</name>
<dbReference type="InterPro" id="IPR002109">
    <property type="entry name" value="Glutaredoxin"/>
</dbReference>
<dbReference type="GO" id="GO:0045454">
    <property type="term" value="P:cell redox homeostasis"/>
    <property type="evidence" value="ECO:0007669"/>
    <property type="project" value="TreeGrafter"/>
</dbReference>
<dbReference type="Gene3D" id="3.40.30.10">
    <property type="entry name" value="Glutaredoxin"/>
    <property type="match status" value="1"/>
</dbReference>
<comment type="caution">
    <text evidence="2">The sequence shown here is derived from an EMBL/GenBank/DDBJ whole genome shotgun (WGS) entry which is preliminary data.</text>
</comment>
<proteinExistence type="predicted"/>
<dbReference type="InterPro" id="IPR051548">
    <property type="entry name" value="Grx-like_ET"/>
</dbReference>
<dbReference type="Proteomes" id="UP000177053">
    <property type="component" value="Unassembled WGS sequence"/>
</dbReference>
<evidence type="ECO:0000313" key="3">
    <source>
        <dbReference type="Proteomes" id="UP000177053"/>
    </source>
</evidence>
<dbReference type="PANTHER" id="PTHR34386:SF1">
    <property type="entry name" value="GLUTAREDOXIN-LIKE PROTEIN NRDH"/>
    <property type="match status" value="1"/>
</dbReference>
<dbReference type="InterPro" id="IPR036249">
    <property type="entry name" value="Thioredoxin-like_sf"/>
</dbReference>
<reference evidence="2 3" key="1">
    <citation type="journal article" date="2016" name="Nat. Commun.">
        <title>Thousands of microbial genomes shed light on interconnected biogeochemical processes in an aquifer system.</title>
        <authorList>
            <person name="Anantharaman K."/>
            <person name="Brown C.T."/>
            <person name="Hug L.A."/>
            <person name="Sharon I."/>
            <person name="Castelle C.J."/>
            <person name="Probst A.J."/>
            <person name="Thomas B.C."/>
            <person name="Singh A."/>
            <person name="Wilkins M.J."/>
            <person name="Karaoz U."/>
            <person name="Brodie E.L."/>
            <person name="Williams K.H."/>
            <person name="Hubbard S.S."/>
            <person name="Banfield J.F."/>
        </authorList>
    </citation>
    <scope>NUCLEOTIDE SEQUENCE [LARGE SCALE GENOMIC DNA]</scope>
</reference>
<dbReference type="AlphaFoldDB" id="A0A1F7XAE3"/>
<dbReference type="Pfam" id="PF00462">
    <property type="entry name" value="Glutaredoxin"/>
    <property type="match status" value="1"/>
</dbReference>
<gene>
    <name evidence="2" type="ORF">A2Z22_04865</name>
</gene>
<dbReference type="SUPFAM" id="SSF52833">
    <property type="entry name" value="Thioredoxin-like"/>
    <property type="match status" value="1"/>
</dbReference>
<accession>A0A1F7XAE3</accession>
<evidence type="ECO:0000313" key="2">
    <source>
        <dbReference type="EMBL" id="OGM11984.1"/>
    </source>
</evidence>